<name>A0AAE8MD14_9HYPO</name>
<dbReference type="EMBL" id="ONZP01000271">
    <property type="protein sequence ID" value="SPJ79542.1"/>
    <property type="molecule type" value="Genomic_DNA"/>
</dbReference>
<evidence type="ECO:0000256" key="1">
    <source>
        <dbReference type="SAM" id="MobiDB-lite"/>
    </source>
</evidence>
<dbReference type="PROSITE" id="PS50011">
    <property type="entry name" value="PROTEIN_KINASE_DOM"/>
    <property type="match status" value="1"/>
</dbReference>
<dbReference type="GO" id="GO:0005524">
    <property type="term" value="F:ATP binding"/>
    <property type="evidence" value="ECO:0007669"/>
    <property type="project" value="InterPro"/>
</dbReference>
<sequence>MLGKDIRIRTIRLPFSERQQGRDEVKISERNILAAQSAIIRGDTSVTLYNWDSIPLQRWPEVQRYLNDIERVEIHNFNIFGPSGPKDPHGLLAGDVQDTVEYEKWAGLEFKFDKVLAQGGHGFVSLWNVTFDDGSSKKVVIKKGVSSCFSAENEMEFHLRYNRAEHTTQVVDLHREAQKIQAEMRKTDPLAKSKITRGAEWNAKRLNCAVFEYAPYGDVYHLMENVREKKAQFTNQVLWGIWECFVMGMATIAYTPSLVHLKLSFEQEFERARSEDKLWDFLNHIEQSWRIEHDVHLDMEALNVLVGTCLSHTTQPVFKIHDLGAWSFSMSTLWKKLRERDVWRMRGPVKLHGLTPEQMSREWDDLPLGMKREDVRENFAGEDFGKGNICAGRFGMWTNIFLIARVMESIATGVFARYPFQCGPHMNRHGRAATQTYGWQLMDPEYSHIDEELREIICRCLNERPKDRPTVVQLIREVERRKAKDFSQPEEAVKKWWTDLLHPNEELRLPAQRKAKAGAVKQAVADRMDPSSLIQKAIRDPAARVRKSVKVQAAGHGRHPKAGASKSKAPRRRRSGDEGQGDAIPNTRRVDGLVRPIRGRRKVPQVEPRKEDKEDNPIISQSLGAGFLNQKAKRSIHPGIEIRASPPYPDSRPYFSAAGEDLPPSFFLERTFGHDHLPTGRYGSGSVDSDGLPTTAIPIRGSSSMDIDDEDMPQDLGQATIAELRARGAPFSKTPPAPAAAGDDPYNPRQPADKPDSPWWPPTHALPTPRPRANVRESSKSNKFKSVSISRVTQSTTRHVKFDTNTKPAVTRKIIKRPAKDKKGGYKTGPKKSKVLESWVKKALPVMPVAIQNLVTRAKHLDEQLRAGDVPVYAYIK</sequence>
<dbReference type="GO" id="GO:0004672">
    <property type="term" value="F:protein kinase activity"/>
    <property type="evidence" value="ECO:0007669"/>
    <property type="project" value="InterPro"/>
</dbReference>
<evidence type="ECO:0000313" key="3">
    <source>
        <dbReference type="EMBL" id="SPJ79542.1"/>
    </source>
</evidence>
<dbReference type="Proteomes" id="UP001187734">
    <property type="component" value="Unassembled WGS sequence"/>
</dbReference>
<feature type="compositionally biased region" description="Basic and acidic residues" evidence="1">
    <location>
        <begin position="607"/>
        <end position="616"/>
    </location>
</feature>
<evidence type="ECO:0000313" key="4">
    <source>
        <dbReference type="Proteomes" id="UP001187734"/>
    </source>
</evidence>
<keyword evidence="4" id="KW-1185">Reference proteome</keyword>
<organism evidence="3 4">
    <name type="scientific">Fusarium torulosum</name>
    <dbReference type="NCBI Taxonomy" id="33205"/>
    <lineage>
        <taxon>Eukaryota</taxon>
        <taxon>Fungi</taxon>
        <taxon>Dikarya</taxon>
        <taxon>Ascomycota</taxon>
        <taxon>Pezizomycotina</taxon>
        <taxon>Sordariomycetes</taxon>
        <taxon>Hypocreomycetidae</taxon>
        <taxon>Hypocreales</taxon>
        <taxon>Nectriaceae</taxon>
        <taxon>Fusarium</taxon>
    </lineage>
</organism>
<reference evidence="3" key="1">
    <citation type="submission" date="2018-03" db="EMBL/GenBank/DDBJ databases">
        <authorList>
            <person name="Guldener U."/>
        </authorList>
    </citation>
    <scope>NUCLEOTIDE SEQUENCE</scope>
</reference>
<dbReference type="SUPFAM" id="SSF56112">
    <property type="entry name" value="Protein kinase-like (PK-like)"/>
    <property type="match status" value="1"/>
</dbReference>
<protein>
    <recommendedName>
        <fullName evidence="2">Protein kinase domain-containing protein</fullName>
    </recommendedName>
</protein>
<dbReference type="Gene3D" id="1.10.510.10">
    <property type="entry name" value="Transferase(Phosphotransferase) domain 1"/>
    <property type="match status" value="1"/>
</dbReference>
<dbReference type="AlphaFoldDB" id="A0AAE8MD14"/>
<proteinExistence type="predicted"/>
<feature type="region of interest" description="Disordered" evidence="1">
    <location>
        <begin position="679"/>
        <end position="712"/>
    </location>
</feature>
<feature type="domain" description="Protein kinase" evidence="2">
    <location>
        <begin position="110"/>
        <end position="487"/>
    </location>
</feature>
<evidence type="ECO:0000259" key="2">
    <source>
        <dbReference type="PROSITE" id="PS50011"/>
    </source>
</evidence>
<dbReference type="InterPro" id="IPR000719">
    <property type="entry name" value="Prot_kinase_dom"/>
</dbReference>
<feature type="region of interest" description="Disordered" evidence="1">
    <location>
        <begin position="520"/>
        <end position="617"/>
    </location>
</feature>
<comment type="caution">
    <text evidence="3">The sequence shown here is derived from an EMBL/GenBank/DDBJ whole genome shotgun (WGS) entry which is preliminary data.</text>
</comment>
<gene>
    <name evidence="3" type="ORF">FTOL_07933</name>
</gene>
<accession>A0AAE8MD14</accession>
<dbReference type="InterPro" id="IPR011009">
    <property type="entry name" value="Kinase-like_dom_sf"/>
</dbReference>
<feature type="region of interest" description="Disordered" evidence="1">
    <location>
        <begin position="729"/>
        <end position="792"/>
    </location>
</feature>